<dbReference type="Pfam" id="PF12164">
    <property type="entry name" value="SporV_AA"/>
    <property type="match status" value="1"/>
</dbReference>
<organism evidence="3 4">
    <name type="scientific">Dorea formicigenerans</name>
    <dbReference type="NCBI Taxonomy" id="39486"/>
    <lineage>
        <taxon>Bacteria</taxon>
        <taxon>Bacillati</taxon>
        <taxon>Bacillota</taxon>
        <taxon>Clostridia</taxon>
        <taxon>Lachnospirales</taxon>
        <taxon>Lachnospiraceae</taxon>
        <taxon>Dorea</taxon>
    </lineage>
</organism>
<dbReference type="InterPro" id="IPR038548">
    <property type="entry name" value="SporV_AA_N_sf"/>
</dbReference>
<sequence>MAAGKETVYIKADRNVEVTDPCVKLGDILSMECANPTVLPKLKTIKLLRFHGVDKKTQNRVAVSILKVIECIHAEYPEIEIQNLGEQDFIITYEEQQSVGGIWHILKTSQVVLISFMGAAFSIMAFNNDVGVTKMFSQIYELVTGTKSDGFTVLEFTYSIGIAIGILTFFNHFGKRRFSIDPTPIEVEMRLYENDLQTTLIENISRKEQELDVGTKYPTGSHRS</sequence>
<dbReference type="AlphaFoldDB" id="A0A395XMI0"/>
<proteinExistence type="predicted"/>
<dbReference type="Gene3D" id="2.60.480.10">
    <property type="entry name" value="eubacterium ventriosum atcc domain"/>
    <property type="match status" value="1"/>
</dbReference>
<accession>A0A395XMI0</accession>
<feature type="transmembrane region" description="Helical" evidence="1">
    <location>
        <begin position="150"/>
        <end position="170"/>
    </location>
</feature>
<feature type="domain" description="Stage V sporulation protein AA" evidence="2">
    <location>
        <begin position="6"/>
        <end position="96"/>
    </location>
</feature>
<feature type="transmembrane region" description="Helical" evidence="1">
    <location>
        <begin position="111"/>
        <end position="130"/>
    </location>
</feature>
<keyword evidence="1" id="KW-0472">Membrane</keyword>
<evidence type="ECO:0000313" key="4">
    <source>
        <dbReference type="Proteomes" id="UP000266376"/>
    </source>
</evidence>
<evidence type="ECO:0000313" key="3">
    <source>
        <dbReference type="EMBL" id="RGW48137.1"/>
    </source>
</evidence>
<evidence type="ECO:0000256" key="1">
    <source>
        <dbReference type="SAM" id="Phobius"/>
    </source>
</evidence>
<reference evidence="3 4" key="1">
    <citation type="submission" date="2018-08" db="EMBL/GenBank/DDBJ databases">
        <title>A genome reference for cultivated species of the human gut microbiota.</title>
        <authorList>
            <person name="Zou Y."/>
            <person name="Xue W."/>
            <person name="Luo G."/>
        </authorList>
    </citation>
    <scope>NUCLEOTIDE SEQUENCE [LARGE SCALE GENOMIC DNA]</scope>
    <source>
        <strain evidence="3 4">AF12-11</strain>
    </source>
</reference>
<evidence type="ECO:0000259" key="2">
    <source>
        <dbReference type="Pfam" id="PF12164"/>
    </source>
</evidence>
<dbReference type="Proteomes" id="UP000266376">
    <property type="component" value="Unassembled WGS sequence"/>
</dbReference>
<keyword evidence="1" id="KW-1133">Transmembrane helix</keyword>
<gene>
    <name evidence="3" type="ORF">DWV67_15150</name>
</gene>
<comment type="caution">
    <text evidence="3">The sequence shown here is derived from an EMBL/GenBank/DDBJ whole genome shotgun (WGS) entry which is preliminary data.</text>
</comment>
<dbReference type="EMBL" id="QSAJ01000059">
    <property type="protein sequence ID" value="RGW48137.1"/>
    <property type="molecule type" value="Genomic_DNA"/>
</dbReference>
<protein>
    <submittedName>
        <fullName evidence="3">Stage V sporulation protein AA</fullName>
    </submittedName>
</protein>
<name>A0A395XMI0_9FIRM</name>
<dbReference type="InterPro" id="IPR021997">
    <property type="entry name" value="SporV_AA"/>
</dbReference>
<keyword evidence="1" id="KW-0812">Transmembrane</keyword>